<evidence type="ECO:0000256" key="4">
    <source>
        <dbReference type="ARBA" id="ARBA00023002"/>
    </source>
</evidence>
<dbReference type="Gene3D" id="3.30.465.10">
    <property type="match status" value="1"/>
</dbReference>
<keyword evidence="7" id="KW-1185">Reference proteome</keyword>
<sequence>MYNGQCQSLTKAGLQVLEPGTEAYTEREASYFSRSSQLKPICYVQPRDAAEVASALAILVKDTTCNFAIRSGGHMVWAGANNSPLVDNGVTIDLGLMNQTEYDTERKIAKIGSGARWADVYRSLEPFKVTVAGGRASSVGVGGFLTGGGNNFFSTKYGFGCDNVVNFEVVLASGKVVNANAKENPNLFKALKGGSGNFGIVTRFDMRAIEGVTSLWGGAVVYPADDATTSQHIAAFTNWVRDAHAYPAGTIVPFWAYTPAAGEIQILWMTADTSGRDWASTPAYDEFRAIEPRLAVHLRHDSLRNMTKSFDQPGDLYHVWCTMTFKNDARVMRRAVDMHAALIAQWKAEVASDPDFTNYLIFQPMPRVVFERAAEQGGNVLGMDPERLGGADAVLIQVQMWINTPELEAKARELITKFRLELQQYSVEAGAGVDWEYINYADHTQDPIRTYGAANVAFMREVSAKYDPEQVFQKRARAGFKLPE</sequence>
<evidence type="ECO:0000256" key="3">
    <source>
        <dbReference type="ARBA" id="ARBA00022827"/>
    </source>
</evidence>
<dbReference type="PANTHER" id="PTHR42973:SF53">
    <property type="entry name" value="FAD-BINDING PCMH-TYPE DOMAIN-CONTAINING PROTEIN-RELATED"/>
    <property type="match status" value="1"/>
</dbReference>
<evidence type="ECO:0000259" key="5">
    <source>
        <dbReference type="PROSITE" id="PS51387"/>
    </source>
</evidence>
<evidence type="ECO:0000313" key="7">
    <source>
        <dbReference type="Proteomes" id="UP001396898"/>
    </source>
</evidence>
<keyword evidence="3" id="KW-0274">FAD</keyword>
<evidence type="ECO:0000313" key="6">
    <source>
        <dbReference type="EMBL" id="KAK7994397.1"/>
    </source>
</evidence>
<gene>
    <name evidence="6" type="ORF">PG991_015985</name>
</gene>
<dbReference type="InterPro" id="IPR050416">
    <property type="entry name" value="FAD-linked_Oxidoreductase"/>
</dbReference>
<comment type="similarity">
    <text evidence="1">Belongs to the oxygen-dependent FAD-linked oxidoreductase family.</text>
</comment>
<dbReference type="SUPFAM" id="SSF56176">
    <property type="entry name" value="FAD-binding/transporter-associated domain-like"/>
    <property type="match status" value="1"/>
</dbReference>
<organism evidence="6 7">
    <name type="scientific">Apiospora marii</name>
    <dbReference type="NCBI Taxonomy" id="335849"/>
    <lineage>
        <taxon>Eukaryota</taxon>
        <taxon>Fungi</taxon>
        <taxon>Dikarya</taxon>
        <taxon>Ascomycota</taxon>
        <taxon>Pezizomycotina</taxon>
        <taxon>Sordariomycetes</taxon>
        <taxon>Xylariomycetidae</taxon>
        <taxon>Amphisphaeriales</taxon>
        <taxon>Apiosporaceae</taxon>
        <taxon>Apiospora</taxon>
    </lineage>
</organism>
<reference evidence="6 7" key="1">
    <citation type="submission" date="2023-01" db="EMBL/GenBank/DDBJ databases">
        <title>Analysis of 21 Apiospora genomes using comparative genomics revels a genus with tremendous synthesis potential of carbohydrate active enzymes and secondary metabolites.</title>
        <authorList>
            <person name="Sorensen T."/>
        </authorList>
    </citation>
    <scope>NUCLEOTIDE SEQUENCE [LARGE SCALE GENOMIC DNA]</scope>
    <source>
        <strain evidence="6 7">CBS 20057</strain>
    </source>
</reference>
<evidence type="ECO:0000256" key="2">
    <source>
        <dbReference type="ARBA" id="ARBA00022630"/>
    </source>
</evidence>
<dbReference type="PROSITE" id="PS51387">
    <property type="entry name" value="FAD_PCMH"/>
    <property type="match status" value="1"/>
</dbReference>
<dbReference type="EMBL" id="JAQQWI010000024">
    <property type="protein sequence ID" value="KAK7994397.1"/>
    <property type="molecule type" value="Genomic_DNA"/>
</dbReference>
<dbReference type="InterPro" id="IPR006094">
    <property type="entry name" value="Oxid_FAD_bind_N"/>
</dbReference>
<proteinExistence type="inferred from homology"/>
<dbReference type="Proteomes" id="UP001396898">
    <property type="component" value="Unassembled WGS sequence"/>
</dbReference>
<protein>
    <recommendedName>
        <fullName evidence="5">FAD-binding PCMH-type domain-containing protein</fullName>
    </recommendedName>
</protein>
<dbReference type="InterPro" id="IPR016169">
    <property type="entry name" value="FAD-bd_PCMH_sub2"/>
</dbReference>
<keyword evidence="2" id="KW-0285">Flavoprotein</keyword>
<dbReference type="Pfam" id="PF01565">
    <property type="entry name" value="FAD_binding_4"/>
    <property type="match status" value="1"/>
</dbReference>
<accession>A0ABR1R0A0</accession>
<dbReference type="InterPro" id="IPR016166">
    <property type="entry name" value="FAD-bd_PCMH"/>
</dbReference>
<dbReference type="InterPro" id="IPR036318">
    <property type="entry name" value="FAD-bd_PCMH-like_sf"/>
</dbReference>
<evidence type="ECO:0000256" key="1">
    <source>
        <dbReference type="ARBA" id="ARBA00005466"/>
    </source>
</evidence>
<keyword evidence="4" id="KW-0560">Oxidoreductase</keyword>
<dbReference type="PANTHER" id="PTHR42973">
    <property type="entry name" value="BINDING OXIDOREDUCTASE, PUTATIVE (AFU_ORTHOLOGUE AFUA_1G17690)-RELATED"/>
    <property type="match status" value="1"/>
</dbReference>
<name>A0ABR1R0A0_9PEZI</name>
<comment type="caution">
    <text evidence="6">The sequence shown here is derived from an EMBL/GenBank/DDBJ whole genome shotgun (WGS) entry which is preliminary data.</text>
</comment>
<feature type="domain" description="FAD-binding PCMH-type" evidence="5">
    <location>
        <begin position="36"/>
        <end position="211"/>
    </location>
</feature>